<feature type="chain" id="PRO_5015120905" description="Ecp2 effector protein-like domain-containing protein" evidence="1">
    <location>
        <begin position="23"/>
        <end position="189"/>
    </location>
</feature>
<name>A0A2P5I1G0_DIAHE</name>
<evidence type="ECO:0000313" key="4">
    <source>
        <dbReference type="Proteomes" id="UP000094444"/>
    </source>
</evidence>
<protein>
    <recommendedName>
        <fullName evidence="2">Ecp2 effector protein-like domain-containing protein</fullName>
    </recommendedName>
</protein>
<sequence length="189" mass="20691">MPRLVITILGAVLLALVGIAGGHPVRPSVTARAHSSPVHRSVGLGRDTVREDDRLERRDFTWANSNTPQNLCGDSTFATSDEDQGPLVSHCKTFLDYVKDRNGFWLVMSFSSTDSWEEFARVESCVIAVRHTDRTTGTIPIGNQDISDIVNSVILQFDDGGESLPSVRGNMGCERDPSSAGVQWKVYKA</sequence>
<organism evidence="3 4">
    <name type="scientific">Diaporthe helianthi</name>
    <dbReference type="NCBI Taxonomy" id="158607"/>
    <lineage>
        <taxon>Eukaryota</taxon>
        <taxon>Fungi</taxon>
        <taxon>Dikarya</taxon>
        <taxon>Ascomycota</taxon>
        <taxon>Pezizomycotina</taxon>
        <taxon>Sordariomycetes</taxon>
        <taxon>Sordariomycetidae</taxon>
        <taxon>Diaporthales</taxon>
        <taxon>Diaporthaceae</taxon>
        <taxon>Diaporthe</taxon>
    </lineage>
</organism>
<dbReference type="Proteomes" id="UP000094444">
    <property type="component" value="Unassembled WGS sequence"/>
</dbReference>
<feature type="signal peptide" evidence="1">
    <location>
        <begin position="1"/>
        <end position="22"/>
    </location>
</feature>
<keyword evidence="4" id="KW-1185">Reference proteome</keyword>
<evidence type="ECO:0000256" key="1">
    <source>
        <dbReference type="SAM" id="SignalP"/>
    </source>
</evidence>
<dbReference type="InParanoid" id="A0A2P5I1G0"/>
<dbReference type="InterPro" id="IPR029226">
    <property type="entry name" value="Ecp2-like"/>
</dbReference>
<keyword evidence="1" id="KW-0732">Signal</keyword>
<gene>
    <name evidence="3" type="ORF">DHEL01_v205265</name>
</gene>
<proteinExistence type="predicted"/>
<comment type="caution">
    <text evidence="3">The sequence shown here is derived from an EMBL/GenBank/DDBJ whole genome shotgun (WGS) entry which is preliminary data.</text>
</comment>
<dbReference type="STRING" id="158607.A0A2P5I1G0"/>
<accession>A0A2P5I1G0</accession>
<dbReference type="OrthoDB" id="5197861at2759"/>
<feature type="domain" description="Ecp2 effector protein-like" evidence="2">
    <location>
        <begin position="72"/>
        <end position="173"/>
    </location>
</feature>
<evidence type="ECO:0000313" key="3">
    <source>
        <dbReference type="EMBL" id="POS76334.1"/>
    </source>
</evidence>
<dbReference type="AlphaFoldDB" id="A0A2P5I1G0"/>
<dbReference type="Pfam" id="PF14856">
    <property type="entry name" value="Hce2"/>
    <property type="match status" value="1"/>
</dbReference>
<dbReference type="EMBL" id="MAVT02000381">
    <property type="protein sequence ID" value="POS76334.1"/>
    <property type="molecule type" value="Genomic_DNA"/>
</dbReference>
<reference evidence="3" key="1">
    <citation type="submission" date="2017-09" db="EMBL/GenBank/DDBJ databases">
        <title>Polyketide synthases of a Diaporthe helianthi virulent isolate.</title>
        <authorList>
            <person name="Baroncelli R."/>
        </authorList>
    </citation>
    <scope>NUCLEOTIDE SEQUENCE [LARGE SCALE GENOMIC DNA]</scope>
    <source>
        <strain evidence="3">7/96</strain>
    </source>
</reference>
<evidence type="ECO:0000259" key="2">
    <source>
        <dbReference type="Pfam" id="PF14856"/>
    </source>
</evidence>